<dbReference type="InterPro" id="IPR001034">
    <property type="entry name" value="DeoR_HTH"/>
</dbReference>
<proteinExistence type="predicted"/>
<dbReference type="SMART" id="SM01134">
    <property type="entry name" value="DeoRC"/>
    <property type="match status" value="1"/>
</dbReference>
<dbReference type="SUPFAM" id="SSF100950">
    <property type="entry name" value="NagB/RpiA/CoA transferase-like"/>
    <property type="match status" value="1"/>
</dbReference>
<feature type="domain" description="HTH deoR-type" evidence="7">
    <location>
        <begin position="9"/>
        <end position="64"/>
    </location>
</feature>
<reference evidence="8 9" key="1">
    <citation type="submission" date="2019-03" db="EMBL/GenBank/DDBJ databases">
        <title>Draft genome sequences of novel Actinobacteria.</title>
        <authorList>
            <person name="Sahin N."/>
            <person name="Ay H."/>
            <person name="Saygin H."/>
        </authorList>
    </citation>
    <scope>NUCLEOTIDE SEQUENCE [LARGE SCALE GENOMIC DNA]</scope>
    <source>
        <strain evidence="8 9">5K548</strain>
    </source>
</reference>
<evidence type="ECO:0000256" key="2">
    <source>
        <dbReference type="ARBA" id="ARBA00022491"/>
    </source>
</evidence>
<dbReference type="InterPro" id="IPR050313">
    <property type="entry name" value="Carb_Metab_HTH_regulators"/>
</dbReference>
<comment type="caution">
    <text evidence="8">The sequence shown here is derived from an EMBL/GenBank/DDBJ whole genome shotgun (WGS) entry which is preliminary data.</text>
</comment>
<dbReference type="SMART" id="SM00420">
    <property type="entry name" value="HTH_DEOR"/>
    <property type="match status" value="1"/>
</dbReference>
<accession>A0A4R5BWN7</accession>
<dbReference type="PANTHER" id="PTHR30363">
    <property type="entry name" value="HTH-TYPE TRANSCRIPTIONAL REGULATOR SRLR-RELATED"/>
    <property type="match status" value="1"/>
</dbReference>
<evidence type="ECO:0000256" key="1">
    <source>
        <dbReference type="ARBA" id="ARBA00021390"/>
    </source>
</evidence>
<keyword evidence="4" id="KW-0238">DNA-binding</keyword>
<dbReference type="InterPro" id="IPR014036">
    <property type="entry name" value="DeoR-like_C"/>
</dbReference>
<dbReference type="PROSITE" id="PS00894">
    <property type="entry name" value="HTH_DEOR_1"/>
    <property type="match status" value="1"/>
</dbReference>
<sequence>MQSVNSLAMEERVEWLRAELRSTGSVSLADAAEALGVSEMTVRRDLRQLENEGVARRVRGGARHTEPASFQRRESARAAEKRLIAEKLLPLVPAQGLVVLDSSTTMYRLAALIPSAVSLTVLTNNIQTFQVLQGRPGVTAELTGGRFDERSDSLIGPLAEATVEQLTPDVFFASTGGIDGGTCFESTVEEAALKKVCARVSHRTVLGADSAKLDARDRAASVALEDVTTLCTELEPDDPQLEEYRKRVRRLL</sequence>
<dbReference type="Pfam" id="PF08220">
    <property type="entry name" value="HTH_DeoR"/>
    <property type="match status" value="1"/>
</dbReference>
<evidence type="ECO:0000256" key="3">
    <source>
        <dbReference type="ARBA" id="ARBA00023015"/>
    </source>
</evidence>
<evidence type="ECO:0000256" key="4">
    <source>
        <dbReference type="ARBA" id="ARBA00023125"/>
    </source>
</evidence>
<gene>
    <name evidence="8" type="ORF">E1202_08410</name>
</gene>
<keyword evidence="5" id="KW-0804">Transcription</keyword>
<dbReference type="Gene3D" id="1.10.10.10">
    <property type="entry name" value="Winged helix-like DNA-binding domain superfamily/Winged helix DNA-binding domain"/>
    <property type="match status" value="1"/>
</dbReference>
<keyword evidence="3" id="KW-0805">Transcription regulation</keyword>
<evidence type="ECO:0000259" key="7">
    <source>
        <dbReference type="PROSITE" id="PS51000"/>
    </source>
</evidence>
<comment type="function">
    <text evidence="6">Repressor of the lactose catabolism operon. Galactose-6-phosphate is the inducer.</text>
</comment>
<keyword evidence="2" id="KW-0678">Repressor</keyword>
<dbReference type="PANTHER" id="PTHR30363:SF4">
    <property type="entry name" value="GLYCEROL-3-PHOSPHATE REGULON REPRESSOR"/>
    <property type="match status" value="1"/>
</dbReference>
<dbReference type="Proteomes" id="UP000294723">
    <property type="component" value="Unassembled WGS sequence"/>
</dbReference>
<evidence type="ECO:0000256" key="6">
    <source>
        <dbReference type="ARBA" id="ARBA00024937"/>
    </source>
</evidence>
<keyword evidence="9" id="KW-1185">Reference proteome</keyword>
<dbReference type="AlphaFoldDB" id="A0A4R5BWN7"/>
<dbReference type="InterPro" id="IPR018356">
    <property type="entry name" value="Tscrpt_reg_HTH_DeoR_CS"/>
</dbReference>
<dbReference type="InterPro" id="IPR036390">
    <property type="entry name" value="WH_DNA-bd_sf"/>
</dbReference>
<dbReference type="PRINTS" id="PR00037">
    <property type="entry name" value="HTHLACR"/>
</dbReference>
<dbReference type="InterPro" id="IPR036388">
    <property type="entry name" value="WH-like_DNA-bd_sf"/>
</dbReference>
<name>A0A4R5BWN7_9PSEU</name>
<evidence type="ECO:0000313" key="8">
    <source>
        <dbReference type="EMBL" id="TDD90635.1"/>
    </source>
</evidence>
<dbReference type="SUPFAM" id="SSF46785">
    <property type="entry name" value="Winged helix' DNA-binding domain"/>
    <property type="match status" value="1"/>
</dbReference>
<evidence type="ECO:0000313" key="9">
    <source>
        <dbReference type="Proteomes" id="UP000294723"/>
    </source>
</evidence>
<evidence type="ECO:0000256" key="5">
    <source>
        <dbReference type="ARBA" id="ARBA00023163"/>
    </source>
</evidence>
<dbReference type="GO" id="GO:0003700">
    <property type="term" value="F:DNA-binding transcription factor activity"/>
    <property type="evidence" value="ECO:0007669"/>
    <property type="project" value="InterPro"/>
</dbReference>
<dbReference type="InterPro" id="IPR037171">
    <property type="entry name" value="NagB/RpiA_transferase-like"/>
</dbReference>
<organism evidence="8 9">
    <name type="scientific">Saccharopolyspora karakumensis</name>
    <dbReference type="NCBI Taxonomy" id="2530386"/>
    <lineage>
        <taxon>Bacteria</taxon>
        <taxon>Bacillati</taxon>
        <taxon>Actinomycetota</taxon>
        <taxon>Actinomycetes</taxon>
        <taxon>Pseudonocardiales</taxon>
        <taxon>Pseudonocardiaceae</taxon>
        <taxon>Saccharopolyspora</taxon>
    </lineage>
</organism>
<dbReference type="PROSITE" id="PS51000">
    <property type="entry name" value="HTH_DEOR_2"/>
    <property type="match status" value="1"/>
</dbReference>
<dbReference type="Pfam" id="PF00455">
    <property type="entry name" value="DeoRC"/>
    <property type="match status" value="1"/>
</dbReference>
<dbReference type="EMBL" id="SMLA01000008">
    <property type="protein sequence ID" value="TDD90635.1"/>
    <property type="molecule type" value="Genomic_DNA"/>
</dbReference>
<dbReference type="GO" id="GO:0003677">
    <property type="term" value="F:DNA binding"/>
    <property type="evidence" value="ECO:0007669"/>
    <property type="project" value="UniProtKB-KW"/>
</dbReference>
<protein>
    <recommendedName>
        <fullName evidence="1">Lactose phosphotransferase system repressor</fullName>
    </recommendedName>
</protein>